<comment type="similarity">
    <text evidence="1 4">Belongs to the aldehyde dehydrogenase family.</text>
</comment>
<dbReference type="GO" id="GO:0009450">
    <property type="term" value="P:gamma-aminobutyric acid catabolic process"/>
    <property type="evidence" value="ECO:0007669"/>
    <property type="project" value="InterPro"/>
</dbReference>
<evidence type="ECO:0000313" key="7">
    <source>
        <dbReference type="Proteomes" id="UP000321907"/>
    </source>
</evidence>
<accession>A0A5C7FUP1</accession>
<dbReference type="Pfam" id="PF00171">
    <property type="entry name" value="Aldedh"/>
    <property type="match status" value="1"/>
</dbReference>
<dbReference type="PROSITE" id="PS00687">
    <property type="entry name" value="ALDEHYDE_DEHYDR_GLU"/>
    <property type="match status" value="1"/>
</dbReference>
<reference evidence="6 7" key="1">
    <citation type="submission" date="2019-08" db="EMBL/GenBank/DDBJ databases">
        <title>Lewinella sp. strain SSH13 Genome sequencing and assembly.</title>
        <authorList>
            <person name="Kim I."/>
        </authorList>
    </citation>
    <scope>NUCLEOTIDE SEQUENCE [LARGE SCALE GENOMIC DNA]</scope>
    <source>
        <strain evidence="6 7">SSH13</strain>
    </source>
</reference>
<dbReference type="FunFam" id="3.40.605.10:FF:000026">
    <property type="entry name" value="Aldehyde dehydrogenase, putative"/>
    <property type="match status" value="1"/>
</dbReference>
<organism evidence="6 7">
    <name type="scientific">Neolewinella aurantiaca</name>
    <dbReference type="NCBI Taxonomy" id="2602767"/>
    <lineage>
        <taxon>Bacteria</taxon>
        <taxon>Pseudomonadati</taxon>
        <taxon>Bacteroidota</taxon>
        <taxon>Saprospiria</taxon>
        <taxon>Saprospirales</taxon>
        <taxon>Lewinellaceae</taxon>
        <taxon>Neolewinella</taxon>
    </lineage>
</organism>
<dbReference type="PROSITE" id="PS00070">
    <property type="entry name" value="ALDEHYDE_DEHYDR_CYS"/>
    <property type="match status" value="1"/>
</dbReference>
<dbReference type="Gene3D" id="3.40.309.10">
    <property type="entry name" value="Aldehyde Dehydrogenase, Chain A, domain 2"/>
    <property type="match status" value="1"/>
</dbReference>
<dbReference type="OrthoDB" id="629320at2"/>
<evidence type="ECO:0000259" key="5">
    <source>
        <dbReference type="Pfam" id="PF00171"/>
    </source>
</evidence>
<dbReference type="InterPro" id="IPR010102">
    <property type="entry name" value="Succ_semiAld_DH"/>
</dbReference>
<feature type="domain" description="Aldehyde dehydrogenase" evidence="5">
    <location>
        <begin position="19"/>
        <end position="478"/>
    </location>
</feature>
<proteinExistence type="inferred from homology"/>
<evidence type="ECO:0000256" key="4">
    <source>
        <dbReference type="RuleBase" id="RU003345"/>
    </source>
</evidence>
<dbReference type="InterPro" id="IPR015590">
    <property type="entry name" value="Aldehyde_DH_dom"/>
</dbReference>
<dbReference type="AlphaFoldDB" id="A0A5C7FUP1"/>
<dbReference type="InterPro" id="IPR016162">
    <property type="entry name" value="Ald_DH_N"/>
</dbReference>
<evidence type="ECO:0000256" key="2">
    <source>
        <dbReference type="ARBA" id="ARBA00023002"/>
    </source>
</evidence>
<dbReference type="Proteomes" id="UP000321907">
    <property type="component" value="Unassembled WGS sequence"/>
</dbReference>
<protein>
    <submittedName>
        <fullName evidence="6">NAD-dependent succinate-semialdehyde dehydrogenase</fullName>
    </submittedName>
</protein>
<dbReference type="InterPro" id="IPR050740">
    <property type="entry name" value="Aldehyde_DH_Superfamily"/>
</dbReference>
<keyword evidence="7" id="KW-1185">Reference proteome</keyword>
<comment type="caution">
    <text evidence="6">The sequence shown here is derived from an EMBL/GenBank/DDBJ whole genome shotgun (WGS) entry which is preliminary data.</text>
</comment>
<dbReference type="RefSeq" id="WP_147930064.1">
    <property type="nucleotide sequence ID" value="NZ_VOXD01000008.1"/>
</dbReference>
<dbReference type="InterPro" id="IPR016163">
    <property type="entry name" value="Ald_DH_C"/>
</dbReference>
<dbReference type="EMBL" id="VOXD01000008">
    <property type="protein sequence ID" value="TXF90307.1"/>
    <property type="molecule type" value="Genomic_DNA"/>
</dbReference>
<dbReference type="PANTHER" id="PTHR43353:SF5">
    <property type="entry name" value="SUCCINATE-SEMIALDEHYDE DEHYDROGENASE, MITOCHONDRIAL"/>
    <property type="match status" value="1"/>
</dbReference>
<evidence type="ECO:0000256" key="3">
    <source>
        <dbReference type="PROSITE-ProRule" id="PRU10007"/>
    </source>
</evidence>
<dbReference type="FunFam" id="3.40.605.10:FF:000005">
    <property type="entry name" value="Succinate-semialdehyde dehydrogenase I"/>
    <property type="match status" value="1"/>
</dbReference>
<keyword evidence="2 4" id="KW-0560">Oxidoreductase</keyword>
<dbReference type="PANTHER" id="PTHR43353">
    <property type="entry name" value="SUCCINATE-SEMIALDEHYDE DEHYDROGENASE, MITOCHONDRIAL"/>
    <property type="match status" value="1"/>
</dbReference>
<dbReference type="InterPro" id="IPR016160">
    <property type="entry name" value="Ald_DH_CS_CYS"/>
</dbReference>
<dbReference type="GO" id="GO:0005829">
    <property type="term" value="C:cytosol"/>
    <property type="evidence" value="ECO:0007669"/>
    <property type="project" value="TreeGrafter"/>
</dbReference>
<dbReference type="CDD" id="cd07103">
    <property type="entry name" value="ALDH_F5_SSADH_GabD"/>
    <property type="match status" value="1"/>
</dbReference>
<dbReference type="GO" id="GO:0004777">
    <property type="term" value="F:succinate-semialdehyde dehydrogenase (NAD+) activity"/>
    <property type="evidence" value="ECO:0007669"/>
    <property type="project" value="TreeGrafter"/>
</dbReference>
<dbReference type="InterPro" id="IPR029510">
    <property type="entry name" value="Ald_DH_CS_GLU"/>
</dbReference>
<sequence length="485" mass="51790">MQLSNSKLLKPHAYIDGKWSDAESGNTFPVNDPATGEELATVPDLGRAETEKAVAAAKAAFPAWSKKTAGERSAILRRWYELMLENVDDLAMILTSEQGKPLAEAAGEIRYGASFVEWFAEEGKRAYGDVIPGHGTDKRITVIKQPVGVVAAITPWNFPNAMITRKVAPALAVGCTVVIKPAEATPLSALALAHLAGEAGFPPGVLNIITTNTPKEVGAVLTESEVVRKLSFTGSTAVGKELMRQCAGTVKKLSLELGGNAPFIVFNDADIAGAVAGAVASKYRNAGQTCVCSNRIYVQAGVYDKFVKDLKKAVDELRVGDGRQDGVDIGPLINQAGLDKVEALVADAKEKGARVLAGGKRSEQGDLFYEPTILADADQNMDVASTEIFGPVAPVFKFETEEEVIRMANDTPFGLAAYFYGRDYALIWRVAEALEYGMVGINTGMISTAIAPFGGIKESGFGREGSKYGLEDYLETKYMCWGGVE</sequence>
<evidence type="ECO:0000313" key="6">
    <source>
        <dbReference type="EMBL" id="TXF90307.1"/>
    </source>
</evidence>
<feature type="active site" evidence="3">
    <location>
        <position position="256"/>
    </location>
</feature>
<evidence type="ECO:0000256" key="1">
    <source>
        <dbReference type="ARBA" id="ARBA00009986"/>
    </source>
</evidence>
<dbReference type="FunFam" id="3.40.309.10:FF:000004">
    <property type="entry name" value="Succinate-semialdehyde dehydrogenase I"/>
    <property type="match status" value="1"/>
</dbReference>
<dbReference type="Gene3D" id="3.40.605.10">
    <property type="entry name" value="Aldehyde Dehydrogenase, Chain A, domain 1"/>
    <property type="match status" value="1"/>
</dbReference>
<dbReference type="SUPFAM" id="SSF53720">
    <property type="entry name" value="ALDH-like"/>
    <property type="match status" value="1"/>
</dbReference>
<dbReference type="InterPro" id="IPR016161">
    <property type="entry name" value="Ald_DH/histidinol_DH"/>
</dbReference>
<gene>
    <name evidence="6" type="ORF">FUA23_07240</name>
</gene>
<name>A0A5C7FUP1_9BACT</name>
<dbReference type="NCBIfam" id="TIGR01780">
    <property type="entry name" value="SSADH"/>
    <property type="match status" value="1"/>
</dbReference>